<dbReference type="Gene3D" id="3.10.450.50">
    <property type="match status" value="1"/>
</dbReference>
<dbReference type="InterPro" id="IPR032710">
    <property type="entry name" value="NTF2-like_dom_sf"/>
</dbReference>
<keyword evidence="3" id="KW-1185">Reference proteome</keyword>
<dbReference type="EMBL" id="UYSL01020878">
    <property type="protein sequence ID" value="VDL76461.1"/>
    <property type="molecule type" value="Genomic_DNA"/>
</dbReference>
<dbReference type="PANTHER" id="PTHR31664">
    <property type="entry name" value="PROTEIN CBG16427"/>
    <property type="match status" value="1"/>
</dbReference>
<evidence type="ECO:0000313" key="2">
    <source>
        <dbReference type="EMBL" id="VDL76461.1"/>
    </source>
</evidence>
<keyword evidence="1" id="KW-0732">Signal</keyword>
<feature type="chain" id="PRO_5043135738" evidence="1">
    <location>
        <begin position="28"/>
        <end position="178"/>
    </location>
</feature>
<gene>
    <name evidence="2" type="ORF">NBR_LOCUS12872</name>
</gene>
<dbReference type="OMA" id="GHYEEMA"/>
<dbReference type="WBParaSite" id="NBR_0001287101-mRNA-1">
    <property type="protein sequence ID" value="NBR_0001287101-mRNA-1"/>
    <property type="gene ID" value="NBR_0001287101"/>
</dbReference>
<feature type="signal peptide" evidence="1">
    <location>
        <begin position="1"/>
        <end position="27"/>
    </location>
</feature>
<protein>
    <submittedName>
        <fullName evidence="4">SnoaL-like domain-containing protein</fullName>
    </submittedName>
</protein>
<dbReference type="AlphaFoldDB" id="A0A158R103"/>
<reference evidence="4" key="1">
    <citation type="submission" date="2016-04" db="UniProtKB">
        <authorList>
            <consortium name="WormBaseParasite"/>
        </authorList>
    </citation>
    <scope>IDENTIFICATION</scope>
</reference>
<name>A0A158R103_NIPBR</name>
<dbReference type="Proteomes" id="UP000271162">
    <property type="component" value="Unassembled WGS sequence"/>
</dbReference>
<evidence type="ECO:0000256" key="1">
    <source>
        <dbReference type="SAM" id="SignalP"/>
    </source>
</evidence>
<evidence type="ECO:0000313" key="4">
    <source>
        <dbReference type="WBParaSite" id="NBR_0001287101-mRNA-1"/>
    </source>
</evidence>
<sequence>MVVRLTSQLCKAMWWKTLAVFLPGADAATQTPLADMDKERHCALCMSYIVPYTFTKRPDYQRCSQKPLYVKSEELSGSGHYEEMANFYHPEGVIVEKGKSVTMGRKEIGELFKKFFEEIGSHKFVRKNSVYQGTEDYLIVQSDFEVQSDKGDHKGNFIHIWKKTDGSWLIFHEEFEMN</sequence>
<dbReference type="SUPFAM" id="SSF54427">
    <property type="entry name" value="NTF2-like"/>
    <property type="match status" value="1"/>
</dbReference>
<reference evidence="2 3" key="2">
    <citation type="submission" date="2018-11" db="EMBL/GenBank/DDBJ databases">
        <authorList>
            <consortium name="Pathogen Informatics"/>
        </authorList>
    </citation>
    <scope>NUCLEOTIDE SEQUENCE [LARGE SCALE GENOMIC DNA]</scope>
</reference>
<accession>A0A158R103</accession>
<proteinExistence type="predicted"/>
<evidence type="ECO:0000313" key="3">
    <source>
        <dbReference type="Proteomes" id="UP000271162"/>
    </source>
</evidence>
<dbReference type="PANTHER" id="PTHR31664:SF6">
    <property type="entry name" value="DUF4440 DOMAIN-CONTAINING PROTEIN"/>
    <property type="match status" value="1"/>
</dbReference>
<organism evidence="4">
    <name type="scientific">Nippostrongylus brasiliensis</name>
    <name type="common">Rat hookworm</name>
    <dbReference type="NCBI Taxonomy" id="27835"/>
    <lineage>
        <taxon>Eukaryota</taxon>
        <taxon>Metazoa</taxon>
        <taxon>Ecdysozoa</taxon>
        <taxon>Nematoda</taxon>
        <taxon>Chromadorea</taxon>
        <taxon>Rhabditida</taxon>
        <taxon>Rhabditina</taxon>
        <taxon>Rhabditomorpha</taxon>
        <taxon>Strongyloidea</taxon>
        <taxon>Heligmosomidae</taxon>
        <taxon>Nippostrongylus</taxon>
    </lineage>
</organism>